<evidence type="ECO:0000256" key="1">
    <source>
        <dbReference type="ARBA" id="ARBA00022723"/>
    </source>
</evidence>
<dbReference type="GO" id="GO:0003677">
    <property type="term" value="F:DNA binding"/>
    <property type="evidence" value="ECO:0007669"/>
    <property type="project" value="InterPro"/>
</dbReference>
<evidence type="ECO:0000313" key="8">
    <source>
        <dbReference type="EMBL" id="KAJ9611854.1"/>
    </source>
</evidence>
<comment type="caution">
    <text evidence="8">The sequence shown here is derived from an EMBL/GenBank/DDBJ whole genome shotgun (WGS) entry which is preliminary data.</text>
</comment>
<dbReference type="Pfam" id="PF04082">
    <property type="entry name" value="Fungal_trans"/>
    <property type="match status" value="1"/>
</dbReference>
<evidence type="ECO:0000313" key="9">
    <source>
        <dbReference type="Proteomes" id="UP001172681"/>
    </source>
</evidence>
<evidence type="ECO:0000259" key="7">
    <source>
        <dbReference type="Pfam" id="PF04082"/>
    </source>
</evidence>
<accession>A0AA39CK05</accession>
<keyword evidence="9" id="KW-1185">Reference proteome</keyword>
<keyword evidence="2" id="KW-0862">Zinc</keyword>
<keyword evidence="3" id="KW-0805">Transcription regulation</keyword>
<feature type="compositionally biased region" description="Polar residues" evidence="6">
    <location>
        <begin position="43"/>
        <end position="63"/>
    </location>
</feature>
<dbReference type="PANTHER" id="PTHR47660:SF2">
    <property type="entry name" value="TRANSCRIPTION FACTOR WITH C2H2 AND ZN(2)-CYS(6) DNA BINDING DOMAIN (EUROFUNG)"/>
    <property type="match status" value="1"/>
</dbReference>
<feature type="domain" description="Xylanolytic transcriptional activator regulatory" evidence="7">
    <location>
        <begin position="233"/>
        <end position="443"/>
    </location>
</feature>
<feature type="compositionally biased region" description="Polar residues" evidence="6">
    <location>
        <begin position="1"/>
        <end position="17"/>
    </location>
</feature>
<feature type="region of interest" description="Disordered" evidence="6">
    <location>
        <begin position="1"/>
        <end position="64"/>
    </location>
</feature>
<dbReference type="GO" id="GO:0006351">
    <property type="term" value="P:DNA-templated transcription"/>
    <property type="evidence" value="ECO:0007669"/>
    <property type="project" value="InterPro"/>
</dbReference>
<keyword evidence="1" id="KW-0479">Metal-binding</keyword>
<evidence type="ECO:0000256" key="4">
    <source>
        <dbReference type="ARBA" id="ARBA00023163"/>
    </source>
</evidence>
<reference evidence="8" key="1">
    <citation type="submission" date="2022-10" db="EMBL/GenBank/DDBJ databases">
        <title>Culturing micro-colonial fungi from biological soil crusts in the Mojave desert and describing Neophaeococcomyces mojavensis, and introducing the new genera and species Taxawa tesnikishii.</title>
        <authorList>
            <person name="Kurbessoian T."/>
            <person name="Stajich J.E."/>
        </authorList>
    </citation>
    <scope>NUCLEOTIDE SEQUENCE</scope>
    <source>
        <strain evidence="8">TK_35</strain>
    </source>
</reference>
<evidence type="ECO:0000256" key="2">
    <source>
        <dbReference type="ARBA" id="ARBA00022833"/>
    </source>
</evidence>
<proteinExistence type="predicted"/>
<sequence>MNHVLDQSESIGPSIQPTRYEDDLHMNGGGSLSTQTGDRDGESSSSALQPQLPDTTQTRQDWNMSGDLNEVPYLLEYEFSFDYDVSNLFAMDLDWNALVEPSFAPPSEFTSVSGDNQNQDVSHAPPTSRAVLGHEAFKRSPWVWQADSHDSADVEEAPHLSKAQEKLLLPRFLLDRNSVTSMAIPPTMGDSARDAILLLVQRNSGPTTTVQSFPSVQTLNFLLMNFLFREKDEGCPFIHMPSLVPDKCRPELLTAMIAAGAVTVGIDQIWRLGLAFQERTRMALFHAMDTDSSLPRNLDVVRASLLWIETGLWCGSGRKMEVADSAANNMLRRAGVLYAGFYETETAPLTSDNGDVLKTKWLKWVKLESFKRLALRALMSDVQSAMASMRSTTFSSTDINFALPASRDLWDASSARKWKTLVLAKKDSLETTPTLTLMDIIQDPWKLRTCGDNYDRVLSITAALYCLWPQVASFLDSRALQRSLTTADKPPASSSPMWLEAQRQDLYQRLSSLRELARSIDSLTADVHMACELFSMSLFVSPIDTQKFVGRCGAEESQVVAPSLQYWAESDERRYAMWHAGQVLRAARNMIPAHIQGFRAISVYQACLTLALPHLLSGSGRQPLVRSGEMMMERDMTGGNQQTTASALPCSTDVMTTGKLVILNDEEGIQSKSYLSSRGGHQTPALLVSGGRVQPISNVEMIANTMAGIFRDNHRRGSSSTTNNSTLPPLLERLIALLTELSKAT</sequence>
<keyword evidence="5" id="KW-0539">Nucleus</keyword>
<dbReference type="InterPro" id="IPR007219">
    <property type="entry name" value="XnlR_reg_dom"/>
</dbReference>
<dbReference type="Proteomes" id="UP001172681">
    <property type="component" value="Unassembled WGS sequence"/>
</dbReference>
<dbReference type="EMBL" id="JAPDRN010000220">
    <property type="protein sequence ID" value="KAJ9611854.1"/>
    <property type="molecule type" value="Genomic_DNA"/>
</dbReference>
<name>A0AA39CK05_9EURO</name>
<gene>
    <name evidence="8" type="ORF">H2204_015131</name>
</gene>
<dbReference type="GO" id="GO:0008270">
    <property type="term" value="F:zinc ion binding"/>
    <property type="evidence" value="ECO:0007669"/>
    <property type="project" value="InterPro"/>
</dbReference>
<keyword evidence="4" id="KW-0804">Transcription</keyword>
<dbReference type="PANTHER" id="PTHR47660">
    <property type="entry name" value="TRANSCRIPTION FACTOR WITH C2H2 AND ZN(2)-CYS(6) DNA BINDING DOMAIN (EUROFUNG)-RELATED-RELATED"/>
    <property type="match status" value="1"/>
</dbReference>
<dbReference type="AlphaFoldDB" id="A0AA39CK05"/>
<protein>
    <recommendedName>
        <fullName evidence="7">Xylanolytic transcriptional activator regulatory domain-containing protein</fullName>
    </recommendedName>
</protein>
<organism evidence="8 9">
    <name type="scientific">Knufia peltigerae</name>
    <dbReference type="NCBI Taxonomy" id="1002370"/>
    <lineage>
        <taxon>Eukaryota</taxon>
        <taxon>Fungi</taxon>
        <taxon>Dikarya</taxon>
        <taxon>Ascomycota</taxon>
        <taxon>Pezizomycotina</taxon>
        <taxon>Eurotiomycetes</taxon>
        <taxon>Chaetothyriomycetidae</taxon>
        <taxon>Chaetothyriales</taxon>
        <taxon>Trichomeriaceae</taxon>
        <taxon>Knufia</taxon>
    </lineage>
</organism>
<evidence type="ECO:0000256" key="6">
    <source>
        <dbReference type="SAM" id="MobiDB-lite"/>
    </source>
</evidence>
<evidence type="ECO:0000256" key="5">
    <source>
        <dbReference type="ARBA" id="ARBA00023242"/>
    </source>
</evidence>
<evidence type="ECO:0000256" key="3">
    <source>
        <dbReference type="ARBA" id="ARBA00023015"/>
    </source>
</evidence>